<evidence type="ECO:0000256" key="2">
    <source>
        <dbReference type="ARBA" id="ARBA00022670"/>
    </source>
</evidence>
<organism evidence="7 8">
    <name type="scientific">Limnohabitans curvus</name>
    <dbReference type="NCBI Taxonomy" id="323423"/>
    <lineage>
        <taxon>Bacteria</taxon>
        <taxon>Pseudomonadati</taxon>
        <taxon>Pseudomonadota</taxon>
        <taxon>Betaproteobacteria</taxon>
        <taxon>Burkholderiales</taxon>
        <taxon>Comamonadaceae</taxon>
        <taxon>Limnohabitans</taxon>
    </lineage>
</organism>
<reference evidence="7 8" key="1">
    <citation type="submission" date="2017-04" db="EMBL/GenBank/DDBJ databases">
        <title>Unexpected and diverse lifestyles within the genus Limnohabitans.</title>
        <authorList>
            <person name="Kasalicky V."/>
            <person name="Mehrshad M."/>
            <person name="Andrei S.-A."/>
            <person name="Salcher M."/>
            <person name="Kratochvilova H."/>
            <person name="Simek K."/>
            <person name="Ghai R."/>
        </authorList>
    </citation>
    <scope>NUCLEOTIDE SEQUENCE [LARGE SCALE GENOMIC DNA]</scope>
    <source>
        <strain evidence="7 8">MWH-C5</strain>
    </source>
</reference>
<feature type="region of interest" description="Disordered" evidence="5">
    <location>
        <begin position="317"/>
        <end position="362"/>
    </location>
</feature>
<name>A0A315EVE8_9BURK</name>
<sequence>MSSMPHLASRIFGTPLLIHPRKLDVILSVLGPRLGVAMSDDSQQLIKHLAAQAPPASPTSLTSNIAVISVSGTLVRRAAAVDAASGLTSYAAISAQLAQAVRDPAVNAILLDIDSPGGEAGGAFDLADQIVAARQIKPIWAVANDDAFSAAYAIASAATRVYVTRTGGVGSVGVIALHVDQSQRDAMSGLRYTAVYAGDRKNDMSPHAPLSTDAAQALQAEVDRLYGLFVSTVAVNRNLSAQDVQDTEAGLYFAQDAIDAGLADVVGTLDDALIALSEELQMKTTSIARIQGSGREMGISTPGPSMKRSVCMQNDATQTADGQTNQEEQHQPADQTGTGPAKDGDAAQSTGDQPGAQVQASAAAQGHDIKAASAQVLAIAEMCLLAGKSEMTAALIERGVSVDQARKELLAAKASGSPEISSRILPEAGTQTQAKPEDSPVVRAAQQRAQKQRDAALVTHR</sequence>
<dbReference type="Gene3D" id="6.20.330.10">
    <property type="match status" value="1"/>
</dbReference>
<dbReference type="Pfam" id="PF01343">
    <property type="entry name" value="Peptidase_S49"/>
    <property type="match status" value="1"/>
</dbReference>
<dbReference type="PANTHER" id="PTHR33209:SF1">
    <property type="entry name" value="PEPTIDASE S49 DOMAIN-CONTAINING PROTEIN"/>
    <property type="match status" value="1"/>
</dbReference>
<dbReference type="Gene3D" id="3.90.226.10">
    <property type="entry name" value="2-enoyl-CoA Hydratase, Chain A, domain 1"/>
    <property type="match status" value="1"/>
</dbReference>
<gene>
    <name evidence="7" type="ORF">B9Z44_06030</name>
</gene>
<dbReference type="AlphaFoldDB" id="A0A315EVE8"/>
<dbReference type="GO" id="GO:0008236">
    <property type="term" value="F:serine-type peptidase activity"/>
    <property type="evidence" value="ECO:0007669"/>
    <property type="project" value="UniProtKB-KW"/>
</dbReference>
<evidence type="ECO:0000313" key="8">
    <source>
        <dbReference type="Proteomes" id="UP000251341"/>
    </source>
</evidence>
<evidence type="ECO:0000256" key="3">
    <source>
        <dbReference type="ARBA" id="ARBA00022801"/>
    </source>
</evidence>
<keyword evidence="4" id="KW-0720">Serine protease</keyword>
<dbReference type="SUPFAM" id="SSF52096">
    <property type="entry name" value="ClpP/crotonase"/>
    <property type="match status" value="1"/>
</dbReference>
<dbReference type="Proteomes" id="UP000251341">
    <property type="component" value="Unassembled WGS sequence"/>
</dbReference>
<keyword evidence="8" id="KW-1185">Reference proteome</keyword>
<keyword evidence="2" id="KW-0645">Protease</keyword>
<evidence type="ECO:0000259" key="6">
    <source>
        <dbReference type="Pfam" id="PF01343"/>
    </source>
</evidence>
<dbReference type="EMBL" id="NESP01000001">
    <property type="protein sequence ID" value="PUE60755.1"/>
    <property type="molecule type" value="Genomic_DNA"/>
</dbReference>
<comment type="caution">
    <text evidence="7">The sequence shown here is derived from an EMBL/GenBank/DDBJ whole genome shotgun (WGS) entry which is preliminary data.</text>
</comment>
<evidence type="ECO:0000313" key="7">
    <source>
        <dbReference type="EMBL" id="PUE60755.1"/>
    </source>
</evidence>
<keyword evidence="3" id="KW-0378">Hydrolase</keyword>
<dbReference type="InterPro" id="IPR033855">
    <property type="entry name" value="Protein_C"/>
</dbReference>
<evidence type="ECO:0000256" key="5">
    <source>
        <dbReference type="SAM" id="MobiDB-lite"/>
    </source>
</evidence>
<dbReference type="InterPro" id="IPR029045">
    <property type="entry name" value="ClpP/crotonase-like_dom_sf"/>
</dbReference>
<feature type="compositionally biased region" description="Polar residues" evidence="5">
    <location>
        <begin position="317"/>
        <end position="338"/>
    </location>
</feature>
<dbReference type="GO" id="GO:0006508">
    <property type="term" value="P:proteolysis"/>
    <property type="evidence" value="ECO:0007669"/>
    <property type="project" value="UniProtKB-KW"/>
</dbReference>
<evidence type="ECO:0000256" key="1">
    <source>
        <dbReference type="ARBA" id="ARBA00008683"/>
    </source>
</evidence>
<feature type="domain" description="Peptidase S49" evidence="6">
    <location>
        <begin position="134"/>
        <end position="281"/>
    </location>
</feature>
<feature type="region of interest" description="Disordered" evidence="5">
    <location>
        <begin position="412"/>
        <end position="461"/>
    </location>
</feature>
<protein>
    <recommendedName>
        <fullName evidence="6">Peptidase S49 domain-containing protein</fullName>
    </recommendedName>
</protein>
<dbReference type="InterPro" id="IPR002142">
    <property type="entry name" value="Peptidase_S49"/>
</dbReference>
<comment type="similarity">
    <text evidence="1">Belongs to the peptidase S49 family.</text>
</comment>
<evidence type="ECO:0000256" key="4">
    <source>
        <dbReference type="ARBA" id="ARBA00022825"/>
    </source>
</evidence>
<accession>A0A315EVE8</accession>
<dbReference type="PANTHER" id="PTHR33209">
    <property type="entry name" value="PROTEASE 4"/>
    <property type="match status" value="1"/>
</dbReference>
<proteinExistence type="inferred from homology"/>
<dbReference type="CDD" id="cd07022">
    <property type="entry name" value="S49_Sppa_36K_type"/>
    <property type="match status" value="1"/>
</dbReference>